<sequence>MKKILFVHYGPFVLARGGGSKCDRQIMEIIAKDGHKCIVVIPNFGDDRDEAFAASKCNEEKGQASYDLIRVSNGCEKQGRLFRAECVKQIQTWRPDTIVVSGTDHGHIILKTVLSFQIPIIYMPRCTWDLCWGERLPYSHIGSVSLVRRCFKVYVHSDYMRNYLKNWFTVNAIKLNVPLPYADQLLKLPIRAKRCSTLVCGMVNPSLIKGVDILLELARSLPNVLFKVVPGWATTTTDLNKIAFLHNIELAESFANPCDFFEDIDILLVPSLWDEAFGCIAVESMLAGRPVLASSVGGLVEAKCGSRFLFEVNEIFHYERALDERGIPIPIVPKQDVEPWTKAITLLASDEHQYLEIAEESKLLARQYHNSCTLENIQNIIKI</sequence>
<evidence type="ECO:0000313" key="3">
    <source>
        <dbReference type="EMBL" id="NIJ52324.1"/>
    </source>
</evidence>
<protein>
    <submittedName>
        <fullName evidence="3">Glycosyltransferase involved in cell wall biosynthesis</fullName>
    </submittedName>
</protein>
<comment type="caution">
    <text evidence="3">The sequence shown here is derived from an EMBL/GenBank/DDBJ whole genome shotgun (WGS) entry which is preliminary data.</text>
</comment>
<dbReference type="PANTHER" id="PTHR12526:SF510">
    <property type="entry name" value="D-INOSITOL 3-PHOSPHATE GLYCOSYLTRANSFERASE"/>
    <property type="match status" value="1"/>
</dbReference>
<reference evidence="3 4" key="1">
    <citation type="submission" date="2020-03" db="EMBL/GenBank/DDBJ databases">
        <title>Genomic Encyclopedia of Type Strains, Phase IV (KMG-IV): sequencing the most valuable type-strain genomes for metagenomic binning, comparative biology and taxonomic classification.</title>
        <authorList>
            <person name="Goeker M."/>
        </authorList>
    </citation>
    <scope>NUCLEOTIDE SEQUENCE [LARGE SCALE GENOMIC DNA]</scope>
    <source>
        <strain evidence="3 4">DSM 102865</strain>
    </source>
</reference>
<dbReference type="Proteomes" id="UP001179181">
    <property type="component" value="Unassembled WGS sequence"/>
</dbReference>
<dbReference type="RefSeq" id="WP_167268535.1">
    <property type="nucleotide sequence ID" value="NZ_JAASQJ010000001.1"/>
</dbReference>
<dbReference type="EMBL" id="JAASQJ010000001">
    <property type="protein sequence ID" value="NIJ52324.1"/>
    <property type="molecule type" value="Genomic_DNA"/>
</dbReference>
<accession>A0ABX0UH25</accession>
<evidence type="ECO:0000256" key="2">
    <source>
        <dbReference type="ARBA" id="ARBA00022679"/>
    </source>
</evidence>
<evidence type="ECO:0000256" key="1">
    <source>
        <dbReference type="ARBA" id="ARBA00022676"/>
    </source>
</evidence>
<keyword evidence="4" id="KW-1185">Reference proteome</keyword>
<proteinExistence type="predicted"/>
<keyword evidence="1" id="KW-0328">Glycosyltransferase</keyword>
<organism evidence="3 4">
    <name type="scientific">Dyadobacter arcticus</name>
    <dbReference type="NCBI Taxonomy" id="1078754"/>
    <lineage>
        <taxon>Bacteria</taxon>
        <taxon>Pseudomonadati</taxon>
        <taxon>Bacteroidota</taxon>
        <taxon>Cytophagia</taxon>
        <taxon>Cytophagales</taxon>
        <taxon>Spirosomataceae</taxon>
        <taxon>Dyadobacter</taxon>
    </lineage>
</organism>
<dbReference type="SUPFAM" id="SSF53756">
    <property type="entry name" value="UDP-Glycosyltransferase/glycogen phosphorylase"/>
    <property type="match status" value="1"/>
</dbReference>
<dbReference type="Gene3D" id="3.40.50.2000">
    <property type="entry name" value="Glycogen Phosphorylase B"/>
    <property type="match status" value="1"/>
</dbReference>
<name>A0ABX0UH25_9BACT</name>
<keyword evidence="2" id="KW-0808">Transferase</keyword>
<evidence type="ECO:0000313" key="4">
    <source>
        <dbReference type="Proteomes" id="UP001179181"/>
    </source>
</evidence>
<dbReference type="Pfam" id="PF13692">
    <property type="entry name" value="Glyco_trans_1_4"/>
    <property type="match status" value="1"/>
</dbReference>
<gene>
    <name evidence="3" type="ORF">FHS68_001480</name>
</gene>
<dbReference type="PANTHER" id="PTHR12526">
    <property type="entry name" value="GLYCOSYLTRANSFERASE"/>
    <property type="match status" value="1"/>
</dbReference>
<dbReference type="CDD" id="cd03801">
    <property type="entry name" value="GT4_PimA-like"/>
    <property type="match status" value="1"/>
</dbReference>